<dbReference type="PANTHER" id="PTHR11229">
    <property type="entry name" value="50S RIBOSOMAL PROTEIN L3"/>
    <property type="match status" value="1"/>
</dbReference>
<proteinExistence type="inferred from homology"/>
<dbReference type="GO" id="GO:0006412">
    <property type="term" value="P:translation"/>
    <property type="evidence" value="ECO:0007669"/>
    <property type="project" value="UniProtKB-UniRule"/>
</dbReference>
<dbReference type="EMBL" id="OLKH01000074">
    <property type="protein sequence ID" value="SPE76920.1"/>
    <property type="molecule type" value="Genomic_DNA"/>
</dbReference>
<dbReference type="Gene3D" id="2.40.30.10">
    <property type="entry name" value="Translation factors"/>
    <property type="match status" value="1"/>
</dbReference>
<evidence type="ECO:0000256" key="7">
    <source>
        <dbReference type="HAMAP-Rule" id="MF_01325"/>
    </source>
</evidence>
<dbReference type="GO" id="GO:1990904">
    <property type="term" value="C:ribonucleoprotein complex"/>
    <property type="evidence" value="ECO:0007669"/>
    <property type="project" value="UniProtKB-KW"/>
</dbReference>
<dbReference type="FunFam" id="3.30.160.810:FF:000001">
    <property type="entry name" value="50S ribosomal protein L3"/>
    <property type="match status" value="1"/>
</dbReference>
<gene>
    <name evidence="7 10" type="primary">rplC</name>
    <name evidence="10" type="ORF">FLACOL_00909</name>
</gene>
<organism evidence="10 11">
    <name type="scientific">Flavobacterium columnare</name>
    <dbReference type="NCBI Taxonomy" id="996"/>
    <lineage>
        <taxon>Bacteria</taxon>
        <taxon>Pseudomonadati</taxon>
        <taxon>Bacteroidota</taxon>
        <taxon>Flavobacteriia</taxon>
        <taxon>Flavobacteriales</taxon>
        <taxon>Flavobacteriaceae</taxon>
        <taxon>Flavobacterium</taxon>
    </lineage>
</organism>
<evidence type="ECO:0000256" key="4">
    <source>
        <dbReference type="ARBA" id="ARBA00022980"/>
    </source>
</evidence>
<dbReference type="PROSITE" id="PS00474">
    <property type="entry name" value="RIBOSOMAL_L3"/>
    <property type="match status" value="1"/>
</dbReference>
<evidence type="ECO:0000313" key="10">
    <source>
        <dbReference type="EMBL" id="SPE76920.1"/>
    </source>
</evidence>
<dbReference type="Gene3D" id="3.30.160.810">
    <property type="match status" value="1"/>
</dbReference>
<name>A0A2N9P983_9FLAO</name>
<reference evidence="10 11" key="1">
    <citation type="submission" date="2018-02" db="EMBL/GenBank/DDBJ databases">
        <authorList>
            <person name="Cohen D.B."/>
            <person name="Kent A.D."/>
        </authorList>
    </citation>
    <scope>NUCLEOTIDE SEQUENCE [LARGE SCALE GENOMIC DNA]</scope>
    <source>
        <strain evidence="10">CIP109753</strain>
    </source>
</reference>
<sequence length="226" mass="24548">MLTFAHSKLEFYILLIINYLSMSGLIGKKIGMTSIFDENGKNIPCTVIEVGPCVVTQVRTNEVDGYEALQLGFDDKSAKHTNKAAEGHFKKAGTVAKKKVVEFQGFENEHKLGDVITVDLFAEGEFVDVQGVSKGKGFQGVVKRHGFGGVGQVTHGQHNRLRAPGSVGASSYPSRVFKGMRMAGRMGGDNVKVQNLRVLKVVAEKNLLVVKGCIPGHKDSYVIVQK</sequence>
<dbReference type="AlphaFoldDB" id="A0A2N9P983"/>
<dbReference type="NCBIfam" id="TIGR03625">
    <property type="entry name" value="L3_bact"/>
    <property type="match status" value="1"/>
</dbReference>
<evidence type="ECO:0000256" key="8">
    <source>
        <dbReference type="RuleBase" id="RU003905"/>
    </source>
</evidence>
<comment type="function">
    <text evidence="7 9">One of the primary rRNA binding proteins, it binds directly near the 3'-end of the 23S rRNA, where it nucleates assembly of the 50S subunit.</text>
</comment>
<evidence type="ECO:0000256" key="3">
    <source>
        <dbReference type="ARBA" id="ARBA00022884"/>
    </source>
</evidence>
<keyword evidence="2 7" id="KW-0699">rRNA-binding</keyword>
<dbReference type="HAMAP" id="MF_01325_B">
    <property type="entry name" value="Ribosomal_uL3_B"/>
    <property type="match status" value="1"/>
</dbReference>
<keyword evidence="4 7" id="KW-0689">Ribosomal protein</keyword>
<evidence type="ECO:0000256" key="1">
    <source>
        <dbReference type="ARBA" id="ARBA00006540"/>
    </source>
</evidence>
<accession>A0A2N9P983</accession>
<protein>
    <recommendedName>
        <fullName evidence="6 7">Large ribosomal subunit protein uL3</fullName>
    </recommendedName>
</protein>
<dbReference type="GO" id="GO:0003735">
    <property type="term" value="F:structural constituent of ribosome"/>
    <property type="evidence" value="ECO:0007669"/>
    <property type="project" value="UniProtKB-UniRule"/>
</dbReference>
<dbReference type="InterPro" id="IPR019926">
    <property type="entry name" value="Ribosomal_uL3_CS"/>
</dbReference>
<evidence type="ECO:0000256" key="9">
    <source>
        <dbReference type="RuleBase" id="RU003906"/>
    </source>
</evidence>
<comment type="subunit">
    <text evidence="7 9">Part of the 50S ribosomal subunit. Forms a cluster with proteins L14 and L19.</text>
</comment>
<dbReference type="GO" id="GO:0019843">
    <property type="term" value="F:rRNA binding"/>
    <property type="evidence" value="ECO:0007669"/>
    <property type="project" value="UniProtKB-UniRule"/>
</dbReference>
<dbReference type="PANTHER" id="PTHR11229:SF16">
    <property type="entry name" value="LARGE RIBOSOMAL SUBUNIT PROTEIN UL3C"/>
    <property type="match status" value="1"/>
</dbReference>
<comment type="similarity">
    <text evidence="1 7 8">Belongs to the universal ribosomal protein uL3 family.</text>
</comment>
<evidence type="ECO:0000256" key="2">
    <source>
        <dbReference type="ARBA" id="ARBA00022730"/>
    </source>
</evidence>
<dbReference type="InterPro" id="IPR019927">
    <property type="entry name" value="Ribosomal_uL3_bac/org-type"/>
</dbReference>
<evidence type="ECO:0000256" key="5">
    <source>
        <dbReference type="ARBA" id="ARBA00023274"/>
    </source>
</evidence>
<dbReference type="InterPro" id="IPR009000">
    <property type="entry name" value="Transl_B-barrel_sf"/>
</dbReference>
<keyword evidence="3 7" id="KW-0694">RNA-binding</keyword>
<dbReference type="SUPFAM" id="SSF50447">
    <property type="entry name" value="Translation proteins"/>
    <property type="match status" value="1"/>
</dbReference>
<dbReference type="InterPro" id="IPR000597">
    <property type="entry name" value="Ribosomal_uL3"/>
</dbReference>
<evidence type="ECO:0000256" key="6">
    <source>
        <dbReference type="ARBA" id="ARBA00035243"/>
    </source>
</evidence>
<dbReference type="Pfam" id="PF00297">
    <property type="entry name" value="Ribosomal_L3"/>
    <property type="match status" value="1"/>
</dbReference>
<dbReference type="FunFam" id="2.40.30.10:FF:000047">
    <property type="entry name" value="50S ribosomal protein L3"/>
    <property type="match status" value="1"/>
</dbReference>
<dbReference type="Proteomes" id="UP000238180">
    <property type="component" value="Unassembled WGS sequence"/>
</dbReference>
<keyword evidence="5 7" id="KW-0687">Ribonucleoprotein</keyword>
<evidence type="ECO:0000313" key="11">
    <source>
        <dbReference type="Proteomes" id="UP000238180"/>
    </source>
</evidence>
<dbReference type="GO" id="GO:0005840">
    <property type="term" value="C:ribosome"/>
    <property type="evidence" value="ECO:0007669"/>
    <property type="project" value="UniProtKB-UniRule"/>
</dbReference>